<dbReference type="NCBIfam" id="NF003994">
    <property type="entry name" value="PRK05472.2-3"/>
    <property type="match status" value="1"/>
</dbReference>
<dbReference type="Pfam" id="PF06971">
    <property type="entry name" value="Put_DNA-bind_N"/>
    <property type="match status" value="1"/>
</dbReference>
<comment type="caution">
    <text evidence="7">Lacks conserved residue(s) required for the propagation of feature annotation.</text>
</comment>
<dbReference type="GO" id="GO:0051775">
    <property type="term" value="P:response to redox state"/>
    <property type="evidence" value="ECO:0007669"/>
    <property type="project" value="InterPro"/>
</dbReference>
<dbReference type="GO" id="GO:0005737">
    <property type="term" value="C:cytoplasm"/>
    <property type="evidence" value="ECO:0007669"/>
    <property type="project" value="UniProtKB-SubCell"/>
</dbReference>
<evidence type="ECO:0000256" key="3">
    <source>
        <dbReference type="ARBA" id="ARBA00023015"/>
    </source>
</evidence>
<sequence>MRETTISNTVLERLAIYYRSLKRLEENKVDYISSKELGEILGISSDQIRRDLYDFRMDISYYHDFGVRGRGYPVSYLLKILEKSLGLNNNVEIALIGAGSLGGALISYDEFKKIGLNIKYVFDINFNKAIRDLAGIEFYDVEQIDEILTKNQVKMAIIAVPAKAAQDVADIIVEAGVELILNFAPTYIEVPNNVMVRNEDLSIGLIGLSYYLSNKESELTFVKNLG</sequence>
<keyword evidence="1 7" id="KW-0963">Cytoplasm</keyword>
<dbReference type="SMART" id="SM00881">
    <property type="entry name" value="CoA_binding"/>
    <property type="match status" value="1"/>
</dbReference>
<evidence type="ECO:0000256" key="4">
    <source>
        <dbReference type="ARBA" id="ARBA00023027"/>
    </source>
</evidence>
<evidence type="ECO:0000256" key="5">
    <source>
        <dbReference type="ARBA" id="ARBA00023125"/>
    </source>
</evidence>
<dbReference type="PANTHER" id="PTHR35786:SF1">
    <property type="entry name" value="REDOX-SENSING TRANSCRIPTIONAL REPRESSOR REX 1"/>
    <property type="match status" value="1"/>
</dbReference>
<evidence type="ECO:0000313" key="9">
    <source>
        <dbReference type="EMBL" id="SNY19646.1"/>
    </source>
</evidence>
<keyword evidence="4 7" id="KW-0520">NAD</keyword>
<dbReference type="Proteomes" id="UP000219573">
    <property type="component" value="Unassembled WGS sequence"/>
</dbReference>
<dbReference type="HAMAP" id="MF_01131">
    <property type="entry name" value="Rex"/>
    <property type="match status" value="1"/>
</dbReference>
<dbReference type="RefSeq" id="WP_097016984.1">
    <property type="nucleotide sequence ID" value="NZ_OBDZ01000005.1"/>
</dbReference>
<dbReference type="SUPFAM" id="SSF46785">
    <property type="entry name" value="Winged helix' DNA-binding domain"/>
    <property type="match status" value="1"/>
</dbReference>
<comment type="similarity">
    <text evidence="7">Belongs to the transcriptional regulatory Rex family.</text>
</comment>
<keyword evidence="3 7" id="KW-0805">Transcription regulation</keyword>
<name>A0A285GAV3_9FIRM</name>
<organism evidence="9 10">
    <name type="scientific">Orenia metallireducens</name>
    <dbReference type="NCBI Taxonomy" id="1413210"/>
    <lineage>
        <taxon>Bacteria</taxon>
        <taxon>Bacillati</taxon>
        <taxon>Bacillota</taxon>
        <taxon>Clostridia</taxon>
        <taxon>Halanaerobiales</taxon>
        <taxon>Halobacteroidaceae</taxon>
        <taxon>Orenia</taxon>
    </lineage>
</organism>
<dbReference type="InterPro" id="IPR036388">
    <property type="entry name" value="WH-like_DNA-bd_sf"/>
</dbReference>
<dbReference type="Gene3D" id="1.10.10.10">
    <property type="entry name" value="Winged helix-like DNA-binding domain superfamily/Winged helix DNA-binding domain"/>
    <property type="match status" value="1"/>
</dbReference>
<dbReference type="Pfam" id="PF02629">
    <property type="entry name" value="CoA_binding"/>
    <property type="match status" value="1"/>
</dbReference>
<reference evidence="10" key="1">
    <citation type="submission" date="2017-09" db="EMBL/GenBank/DDBJ databases">
        <authorList>
            <person name="Varghese N."/>
            <person name="Submissions S."/>
        </authorList>
    </citation>
    <scope>NUCLEOTIDE SEQUENCE [LARGE SCALE GENOMIC DNA]</scope>
    <source>
        <strain evidence="10">MSL47</strain>
    </source>
</reference>
<dbReference type="NCBIfam" id="NF003996">
    <property type="entry name" value="PRK05472.2-5"/>
    <property type="match status" value="1"/>
</dbReference>
<dbReference type="InterPro" id="IPR022876">
    <property type="entry name" value="Tscrpt_rep_Rex"/>
</dbReference>
<comment type="function">
    <text evidence="7">Modulates transcription in response to changes in cellular NADH/NAD(+) redox state.</text>
</comment>
<dbReference type="GO" id="GO:0003700">
    <property type="term" value="F:DNA-binding transcription factor activity"/>
    <property type="evidence" value="ECO:0007669"/>
    <property type="project" value="UniProtKB-UniRule"/>
</dbReference>
<accession>A0A285GAV3</accession>
<dbReference type="SUPFAM" id="SSF51735">
    <property type="entry name" value="NAD(P)-binding Rossmann-fold domains"/>
    <property type="match status" value="1"/>
</dbReference>
<dbReference type="InterPro" id="IPR036390">
    <property type="entry name" value="WH_DNA-bd_sf"/>
</dbReference>
<dbReference type="InterPro" id="IPR009718">
    <property type="entry name" value="Rex_DNA-bd_C_dom"/>
</dbReference>
<dbReference type="NCBIfam" id="NF003995">
    <property type="entry name" value="PRK05472.2-4"/>
    <property type="match status" value="1"/>
</dbReference>
<dbReference type="EMBL" id="OBDZ01000005">
    <property type="protein sequence ID" value="SNY19646.1"/>
    <property type="molecule type" value="Genomic_DNA"/>
</dbReference>
<protein>
    <recommendedName>
        <fullName evidence="7">Redox-sensing transcriptional repressor Rex</fullName>
    </recommendedName>
</protein>
<gene>
    <name evidence="7" type="primary">rex</name>
    <name evidence="9" type="ORF">SAMN06265827_105163</name>
</gene>
<keyword evidence="6 7" id="KW-0804">Transcription</keyword>
<comment type="subunit">
    <text evidence="7">Homodimer.</text>
</comment>
<dbReference type="InterPro" id="IPR036291">
    <property type="entry name" value="NAD(P)-bd_dom_sf"/>
</dbReference>
<dbReference type="AlphaFoldDB" id="A0A285GAV3"/>
<evidence type="ECO:0000256" key="2">
    <source>
        <dbReference type="ARBA" id="ARBA00022491"/>
    </source>
</evidence>
<proteinExistence type="inferred from homology"/>
<feature type="domain" description="CoA-binding" evidence="8">
    <location>
        <begin position="86"/>
        <end position="187"/>
    </location>
</feature>
<keyword evidence="2 7" id="KW-0678">Repressor</keyword>
<dbReference type="PANTHER" id="PTHR35786">
    <property type="entry name" value="REDOX-SENSING TRANSCRIPTIONAL REPRESSOR REX"/>
    <property type="match status" value="1"/>
</dbReference>
<keyword evidence="10" id="KW-1185">Reference proteome</keyword>
<keyword evidence="5 7" id="KW-0238">DNA-binding</keyword>
<dbReference type="GO" id="GO:0045892">
    <property type="term" value="P:negative regulation of DNA-templated transcription"/>
    <property type="evidence" value="ECO:0007669"/>
    <property type="project" value="InterPro"/>
</dbReference>
<feature type="binding site" evidence="7">
    <location>
        <begin position="97"/>
        <end position="102"/>
    </location>
    <ligand>
        <name>NAD(+)</name>
        <dbReference type="ChEBI" id="CHEBI:57540"/>
    </ligand>
</feature>
<evidence type="ECO:0000256" key="7">
    <source>
        <dbReference type="HAMAP-Rule" id="MF_01131"/>
    </source>
</evidence>
<dbReference type="GO" id="GO:0003677">
    <property type="term" value="F:DNA binding"/>
    <property type="evidence" value="ECO:0007669"/>
    <property type="project" value="UniProtKB-UniRule"/>
</dbReference>
<evidence type="ECO:0000256" key="1">
    <source>
        <dbReference type="ARBA" id="ARBA00022490"/>
    </source>
</evidence>
<comment type="subcellular location">
    <subcellularLocation>
        <location evidence="7">Cytoplasm</location>
    </subcellularLocation>
</comment>
<evidence type="ECO:0000313" key="10">
    <source>
        <dbReference type="Proteomes" id="UP000219573"/>
    </source>
</evidence>
<evidence type="ECO:0000259" key="8">
    <source>
        <dbReference type="SMART" id="SM00881"/>
    </source>
</evidence>
<dbReference type="InterPro" id="IPR003781">
    <property type="entry name" value="CoA-bd"/>
</dbReference>
<evidence type="ECO:0000256" key="6">
    <source>
        <dbReference type="ARBA" id="ARBA00023163"/>
    </source>
</evidence>
<dbReference type="Gene3D" id="3.40.50.720">
    <property type="entry name" value="NAD(P)-binding Rossmann-like Domain"/>
    <property type="match status" value="1"/>
</dbReference>